<reference evidence="1" key="2">
    <citation type="submission" date="2020-06" db="EMBL/GenBank/DDBJ databases">
        <authorList>
            <person name="Sheffer M."/>
        </authorList>
    </citation>
    <scope>NUCLEOTIDE SEQUENCE</scope>
</reference>
<name>A0A8T0E3T3_ARGBR</name>
<reference evidence="1" key="1">
    <citation type="journal article" date="2020" name="bioRxiv">
        <title>Chromosome-level reference genome of the European wasp spider Argiope bruennichi: a resource for studies on range expansion and evolutionary adaptation.</title>
        <authorList>
            <person name="Sheffer M.M."/>
            <person name="Hoppe A."/>
            <person name="Krehenwinkel H."/>
            <person name="Uhl G."/>
            <person name="Kuss A.W."/>
            <person name="Jensen L."/>
            <person name="Jensen C."/>
            <person name="Gillespie R.G."/>
            <person name="Hoff K.J."/>
            <person name="Prost S."/>
        </authorList>
    </citation>
    <scope>NUCLEOTIDE SEQUENCE</scope>
</reference>
<comment type="caution">
    <text evidence="1">The sequence shown here is derived from an EMBL/GenBank/DDBJ whole genome shotgun (WGS) entry which is preliminary data.</text>
</comment>
<keyword evidence="2" id="KW-1185">Reference proteome</keyword>
<organism evidence="1 2">
    <name type="scientific">Argiope bruennichi</name>
    <name type="common">Wasp spider</name>
    <name type="synonym">Aranea bruennichi</name>
    <dbReference type="NCBI Taxonomy" id="94029"/>
    <lineage>
        <taxon>Eukaryota</taxon>
        <taxon>Metazoa</taxon>
        <taxon>Ecdysozoa</taxon>
        <taxon>Arthropoda</taxon>
        <taxon>Chelicerata</taxon>
        <taxon>Arachnida</taxon>
        <taxon>Araneae</taxon>
        <taxon>Araneomorphae</taxon>
        <taxon>Entelegynae</taxon>
        <taxon>Araneoidea</taxon>
        <taxon>Araneidae</taxon>
        <taxon>Argiope</taxon>
    </lineage>
</organism>
<dbReference type="Proteomes" id="UP000807504">
    <property type="component" value="Unassembled WGS sequence"/>
</dbReference>
<sequence length="90" mass="10580">MKKTVNKPRYTSSPIECLIRSIEIEISLLYECTSNLTSMPPHERGEFIRNVRFHPSHFTPVRDECIIMKVIPVDHRVDFQREKIREIGLG</sequence>
<evidence type="ECO:0000313" key="1">
    <source>
        <dbReference type="EMBL" id="KAF8766433.1"/>
    </source>
</evidence>
<gene>
    <name evidence="1" type="ORF">HNY73_019498</name>
</gene>
<dbReference type="EMBL" id="JABXBU010002230">
    <property type="protein sequence ID" value="KAF8766433.1"/>
    <property type="molecule type" value="Genomic_DNA"/>
</dbReference>
<accession>A0A8T0E3T3</accession>
<evidence type="ECO:0000313" key="2">
    <source>
        <dbReference type="Proteomes" id="UP000807504"/>
    </source>
</evidence>
<proteinExistence type="predicted"/>
<protein>
    <submittedName>
        <fullName evidence="1">Uncharacterized protein</fullName>
    </submittedName>
</protein>
<dbReference type="AlphaFoldDB" id="A0A8T0E3T3"/>